<accession>A0ABQ6BZ80</accession>
<dbReference type="EMBL" id="BSPB01000002">
    <property type="protein sequence ID" value="GLS12960.1"/>
    <property type="molecule type" value="Genomic_DNA"/>
</dbReference>
<keyword evidence="3 13" id="KW-0575">Peroxidase</keyword>
<gene>
    <name evidence="17" type="ORF">GCM10007935_03880</name>
</gene>
<dbReference type="InterPro" id="IPR006311">
    <property type="entry name" value="TAT_signal"/>
</dbReference>
<evidence type="ECO:0000256" key="7">
    <source>
        <dbReference type="ARBA" id="ARBA00023002"/>
    </source>
</evidence>
<keyword evidence="18" id="KW-1185">Reference proteome</keyword>
<dbReference type="InterPro" id="IPR006314">
    <property type="entry name" value="Dyp_peroxidase"/>
</dbReference>
<dbReference type="Pfam" id="PF04261">
    <property type="entry name" value="Dyp_perox_N"/>
    <property type="match status" value="1"/>
</dbReference>
<dbReference type="PROSITE" id="PS51318">
    <property type="entry name" value="TAT"/>
    <property type="match status" value="1"/>
</dbReference>
<dbReference type="SUPFAM" id="SSF54909">
    <property type="entry name" value="Dimeric alpha+beta barrel"/>
    <property type="match status" value="1"/>
</dbReference>
<evidence type="ECO:0000256" key="1">
    <source>
        <dbReference type="ARBA" id="ARBA00004196"/>
    </source>
</evidence>
<dbReference type="Pfam" id="PF20628">
    <property type="entry name" value="Dyp_perox_C"/>
    <property type="match status" value="1"/>
</dbReference>
<dbReference type="NCBIfam" id="TIGR01413">
    <property type="entry name" value="Dyp_perox_fam"/>
    <property type="match status" value="1"/>
</dbReference>
<comment type="similarity">
    <text evidence="2">Belongs to the DyP-type peroxidase family. EfeB subfamily.</text>
</comment>
<comment type="subcellular location">
    <subcellularLocation>
        <location evidence="1">Cell envelope</location>
    </subcellularLocation>
</comment>
<dbReference type="InterPro" id="IPR048327">
    <property type="entry name" value="Dyp_perox_N"/>
</dbReference>
<dbReference type="InterPro" id="IPR011008">
    <property type="entry name" value="Dimeric_a/b-barrel"/>
</dbReference>
<keyword evidence="9" id="KW-0456">Lyase</keyword>
<dbReference type="InterPro" id="IPR006313">
    <property type="entry name" value="EfeB/EfeN"/>
</dbReference>
<dbReference type="Proteomes" id="UP001156903">
    <property type="component" value="Unassembled WGS sequence"/>
</dbReference>
<feature type="domain" description="Dyp-type peroxidase N-terminal" evidence="15">
    <location>
        <begin position="73"/>
        <end position="225"/>
    </location>
</feature>
<comment type="caution">
    <text evidence="17">The sequence shown here is derived from an EMBL/GenBank/DDBJ whole genome shotgun (WGS) entry which is preliminary data.</text>
</comment>
<evidence type="ECO:0000256" key="8">
    <source>
        <dbReference type="ARBA" id="ARBA00023004"/>
    </source>
</evidence>
<evidence type="ECO:0000256" key="2">
    <source>
        <dbReference type="ARBA" id="ARBA00005365"/>
    </source>
</evidence>
<proteinExistence type="inferred from homology"/>
<comment type="function">
    <text evidence="13">Involved in the recovery of exogenous heme iron. Extracts iron from heme while preserving the protoporphyrin ring intact.</text>
</comment>
<evidence type="ECO:0000256" key="6">
    <source>
        <dbReference type="ARBA" id="ARBA00022729"/>
    </source>
</evidence>
<evidence type="ECO:0000256" key="3">
    <source>
        <dbReference type="ARBA" id="ARBA00022559"/>
    </source>
</evidence>
<evidence type="ECO:0000313" key="17">
    <source>
        <dbReference type="EMBL" id="GLS12960.1"/>
    </source>
</evidence>
<evidence type="ECO:0000259" key="15">
    <source>
        <dbReference type="Pfam" id="PF04261"/>
    </source>
</evidence>
<keyword evidence="5 13" id="KW-0479">Metal-binding</keyword>
<evidence type="ECO:0000256" key="13">
    <source>
        <dbReference type="RuleBase" id="RU365017"/>
    </source>
</evidence>
<comment type="cofactor">
    <cofactor evidence="13">
        <name>heme b</name>
        <dbReference type="ChEBI" id="CHEBI:60344"/>
    </cofactor>
    <text evidence="13">Binds 1 heme b (iron(II)-protoporphyrin IX) group non-covalently per subunit.</text>
</comment>
<feature type="domain" description="Dyp-type peroxidase C-terminal" evidence="16">
    <location>
        <begin position="233"/>
        <end position="408"/>
    </location>
</feature>
<protein>
    <recommendedName>
        <fullName evidence="10 13">Deferrochelatase</fullName>
        <ecNumber evidence="13">1.11.1.-</ecNumber>
    </recommendedName>
    <alternativeName>
        <fullName evidence="11 13">Peroxidase EfeB</fullName>
    </alternativeName>
</protein>
<keyword evidence="6" id="KW-0732">Signal</keyword>
<dbReference type="RefSeq" id="WP_284306447.1">
    <property type="nucleotide sequence ID" value="NZ_BSPB01000002.1"/>
</dbReference>
<name>A0ABQ6BZ80_9BURK</name>
<evidence type="ECO:0000256" key="12">
    <source>
        <dbReference type="ARBA" id="ARBA00048856"/>
    </source>
</evidence>
<evidence type="ECO:0000256" key="5">
    <source>
        <dbReference type="ARBA" id="ARBA00022723"/>
    </source>
</evidence>
<dbReference type="EC" id="1.11.1.-" evidence="13"/>
<sequence length="424" mass="45963">MKSEDQSFPVPARRHFLNQLGAGSVGLAVAGGLMAACSDQSPPAAPSPAATGPGPSAAETAAAAPYAFDGEHQAGIVTPAQRHIYFLVLDLHTSDVQEMRDVFKRWTDYARRLTRGDNIAAYGDNPHVPPVDTGEADSLGAYQLTLTFGVSPSFLKKLGLQDQLPADFVDLPAFPRDQIRPVLSGGDICIQSCANDPQVAFHAVRQLVRQARSSVTMKWSQAGFNAFERGEDTPRNLFGFRDGTANQETLKKADEFIWVDTPNWLQGGSYLVARKIQMHLETWDRTSLKGQEDTFGRVRPSGAPLGAQAEFDAPDVQARDAKGQYVIPENSHMGLSKRSGIQLLRRSFSYASGIDPVTGQFDAGLLFVSFQKSPGQFVGVQSALGRIDRMNEYITHIGSGLFACFGGVREGEYLGQALLESPRA</sequence>
<dbReference type="NCBIfam" id="TIGR01412">
    <property type="entry name" value="tat_substr_1"/>
    <property type="match status" value="1"/>
</dbReference>
<dbReference type="InterPro" id="IPR048328">
    <property type="entry name" value="Dyp_perox_C"/>
</dbReference>
<dbReference type="GO" id="GO:0004601">
    <property type="term" value="F:peroxidase activity"/>
    <property type="evidence" value="ECO:0007669"/>
    <property type="project" value="UniProtKB-KW"/>
</dbReference>
<evidence type="ECO:0000313" key="18">
    <source>
        <dbReference type="Proteomes" id="UP001156903"/>
    </source>
</evidence>
<evidence type="ECO:0000256" key="4">
    <source>
        <dbReference type="ARBA" id="ARBA00022617"/>
    </source>
</evidence>
<comment type="catalytic activity">
    <reaction evidence="12">
        <text>heme b + 2 H(+) = protoporphyrin IX + Fe(2+)</text>
        <dbReference type="Rhea" id="RHEA:22584"/>
        <dbReference type="ChEBI" id="CHEBI:15378"/>
        <dbReference type="ChEBI" id="CHEBI:29033"/>
        <dbReference type="ChEBI" id="CHEBI:57306"/>
        <dbReference type="ChEBI" id="CHEBI:60344"/>
        <dbReference type="EC" id="4.98.1.1"/>
    </reaction>
    <physiologicalReaction direction="left-to-right" evidence="12">
        <dbReference type="Rhea" id="RHEA:22585"/>
    </physiologicalReaction>
</comment>
<evidence type="ECO:0000256" key="9">
    <source>
        <dbReference type="ARBA" id="ARBA00023239"/>
    </source>
</evidence>
<keyword evidence="7 13" id="KW-0560">Oxidoreductase</keyword>
<evidence type="ECO:0000259" key="16">
    <source>
        <dbReference type="Pfam" id="PF20628"/>
    </source>
</evidence>
<keyword evidence="8 13" id="KW-0408">Iron</keyword>
<dbReference type="PANTHER" id="PTHR30521:SF4">
    <property type="entry name" value="DEFERROCHELATASE"/>
    <property type="match status" value="1"/>
</dbReference>
<evidence type="ECO:0000256" key="14">
    <source>
        <dbReference type="SAM" id="MobiDB-lite"/>
    </source>
</evidence>
<dbReference type="PROSITE" id="PS51404">
    <property type="entry name" value="DYP_PEROXIDASE"/>
    <property type="match status" value="1"/>
</dbReference>
<feature type="region of interest" description="Disordered" evidence="14">
    <location>
        <begin position="37"/>
        <end position="58"/>
    </location>
</feature>
<evidence type="ECO:0000256" key="11">
    <source>
        <dbReference type="ARBA" id="ARBA00033775"/>
    </source>
</evidence>
<organism evidence="17 18">
    <name type="scientific">Hydrogenophaga electricum</name>
    <dbReference type="NCBI Taxonomy" id="1230953"/>
    <lineage>
        <taxon>Bacteria</taxon>
        <taxon>Pseudomonadati</taxon>
        <taxon>Pseudomonadota</taxon>
        <taxon>Betaproteobacteria</taxon>
        <taxon>Burkholderiales</taxon>
        <taxon>Comamonadaceae</taxon>
        <taxon>Hydrogenophaga</taxon>
    </lineage>
</organism>
<dbReference type="PANTHER" id="PTHR30521">
    <property type="entry name" value="DEFERROCHELATASE/PEROXIDASE"/>
    <property type="match status" value="1"/>
</dbReference>
<evidence type="ECO:0000256" key="10">
    <source>
        <dbReference type="ARBA" id="ARBA00033771"/>
    </source>
</evidence>
<reference evidence="18" key="1">
    <citation type="journal article" date="2019" name="Int. J. Syst. Evol. Microbiol.">
        <title>The Global Catalogue of Microorganisms (GCM) 10K type strain sequencing project: providing services to taxonomists for standard genome sequencing and annotation.</title>
        <authorList>
            <consortium name="The Broad Institute Genomics Platform"/>
            <consortium name="The Broad Institute Genome Sequencing Center for Infectious Disease"/>
            <person name="Wu L."/>
            <person name="Ma J."/>
        </authorList>
    </citation>
    <scope>NUCLEOTIDE SEQUENCE [LARGE SCALE GENOMIC DNA]</scope>
    <source>
        <strain evidence="18">NBRC 109341</strain>
    </source>
</reference>
<keyword evidence="4 13" id="KW-0349">Heme</keyword>